<evidence type="ECO:0000313" key="2">
    <source>
        <dbReference type="Proteomes" id="UP000050465"/>
    </source>
</evidence>
<accession>A0A0P8DF81</accession>
<evidence type="ECO:0000313" key="1">
    <source>
        <dbReference type="EMBL" id="KPQ34897.1"/>
    </source>
</evidence>
<proteinExistence type="predicted"/>
<sequence>MIAGLNEASPMNPKFSSGLPIPLSAPCIVENGIVFHKTDMLRLLKGLHRVRYVHRQDSEITNSGEGCVMEVFSDPTQATIVANRSLYLNVHSFDYLELITDGHKTAQEIAPQATPEAVETTCFALVQDNRCLCLTPLPNLEVTPAIGHLDTATLEAIVTEALSASWDASLDDERNLP</sequence>
<dbReference type="EMBL" id="LJZR01000016">
    <property type="protein sequence ID" value="KPQ34897.1"/>
    <property type="molecule type" value="Genomic_DNA"/>
</dbReference>
<organism evidence="1 2">
    <name type="scientific">Phormidesmis priestleyi Ana</name>
    <dbReference type="NCBI Taxonomy" id="1666911"/>
    <lineage>
        <taxon>Bacteria</taxon>
        <taxon>Bacillati</taxon>
        <taxon>Cyanobacteriota</taxon>
        <taxon>Cyanophyceae</taxon>
        <taxon>Leptolyngbyales</taxon>
        <taxon>Leptolyngbyaceae</taxon>
        <taxon>Phormidesmis</taxon>
    </lineage>
</organism>
<name>A0A0P8DF81_9CYAN</name>
<comment type="caution">
    <text evidence="1">The sequence shown here is derived from an EMBL/GenBank/DDBJ whole genome shotgun (WGS) entry which is preliminary data.</text>
</comment>
<dbReference type="AlphaFoldDB" id="A0A0P8DF81"/>
<protein>
    <submittedName>
        <fullName evidence="1">Uncharacterized protein</fullName>
    </submittedName>
</protein>
<reference evidence="1 2" key="1">
    <citation type="submission" date="2015-09" db="EMBL/GenBank/DDBJ databases">
        <title>Identification and resolution of microdiversity through metagenomic sequencing of parallel consortia.</title>
        <authorList>
            <person name="Nelson W.C."/>
            <person name="Romine M.F."/>
            <person name="Lindemann S.R."/>
        </authorList>
    </citation>
    <scope>NUCLEOTIDE SEQUENCE [LARGE SCALE GENOMIC DNA]</scope>
    <source>
        <strain evidence="1">Ana</strain>
    </source>
</reference>
<dbReference type="Proteomes" id="UP000050465">
    <property type="component" value="Unassembled WGS sequence"/>
</dbReference>
<dbReference type="PATRIC" id="fig|1666911.3.peg.4860"/>
<dbReference type="STRING" id="1666911.HLUCCA11_13220"/>
<gene>
    <name evidence="1" type="ORF">HLUCCA11_13220</name>
</gene>